<dbReference type="InterPro" id="IPR000595">
    <property type="entry name" value="cNMP-bd_dom"/>
</dbReference>
<name>M1YWT3_NITG3</name>
<feature type="domain" description="Cyclic nucleotide-binding" evidence="1">
    <location>
        <begin position="20"/>
        <end position="89"/>
    </location>
</feature>
<dbReference type="InterPro" id="IPR014710">
    <property type="entry name" value="RmlC-like_jellyroll"/>
</dbReference>
<dbReference type="InParanoid" id="M1YWT3"/>
<dbReference type="HOGENOM" id="CLU_075053_15_1_0"/>
<evidence type="ECO:0000259" key="1">
    <source>
        <dbReference type="PROSITE" id="PS50042"/>
    </source>
</evidence>
<dbReference type="Proteomes" id="UP000011704">
    <property type="component" value="Unassembled WGS sequence"/>
</dbReference>
<protein>
    <submittedName>
        <fullName evidence="2">Cyclic nucleotide-binding protein, putative hydrogenase accessory protein</fullName>
    </submittedName>
</protein>
<dbReference type="STRING" id="1266370.NITGR_190069"/>
<reference evidence="2 3" key="1">
    <citation type="journal article" date="2013" name="Front. Microbiol.">
        <title>The genome of Nitrospina gracilis illuminates the metabolism and evolution of the major marine nitrite oxidizer.</title>
        <authorList>
            <person name="Luecker S."/>
            <person name="Nowka B."/>
            <person name="Rattei T."/>
            <person name="Spieck E."/>
            <person name="and Daims H."/>
        </authorList>
    </citation>
    <scope>NUCLEOTIDE SEQUENCE [LARGE SCALE GENOMIC DNA]</scope>
    <source>
        <strain evidence="2 3">3/211</strain>
    </source>
</reference>
<sequence>MNAQETNMKTLEPILSEHPFFDGLQEKYMKLVIGCASNVRFESGEFLFREGAAADHFYIIRHGRVALEMAPPNKPPMIVDTVEGGQVLGWSWLAPPHLWHFDAHAMTLVRTIALDAACLRKKIETDHELGYELFRRFFIIAAERLQHTRMQLMDVYGSTV</sequence>
<dbReference type="PROSITE" id="PS50042">
    <property type="entry name" value="CNMP_BINDING_3"/>
    <property type="match status" value="1"/>
</dbReference>
<organism evidence="2 3">
    <name type="scientific">Nitrospina gracilis (strain 3/211)</name>
    <dbReference type="NCBI Taxonomy" id="1266370"/>
    <lineage>
        <taxon>Bacteria</taxon>
        <taxon>Pseudomonadati</taxon>
        <taxon>Nitrospinota/Tectimicrobiota group</taxon>
        <taxon>Nitrospinota</taxon>
        <taxon>Nitrospinia</taxon>
        <taxon>Nitrospinales</taxon>
        <taxon>Nitrospinaceae</taxon>
        <taxon>Nitrospina</taxon>
    </lineage>
</organism>
<dbReference type="AlphaFoldDB" id="M1YWT3"/>
<comment type="caution">
    <text evidence="2">The sequence shown here is derived from an EMBL/GenBank/DDBJ whole genome shotgun (WGS) entry which is preliminary data.</text>
</comment>
<dbReference type="RefSeq" id="WP_005006921.1">
    <property type="nucleotide sequence ID" value="NZ_HG422173.1"/>
</dbReference>
<dbReference type="SUPFAM" id="SSF51206">
    <property type="entry name" value="cAMP-binding domain-like"/>
    <property type="match status" value="1"/>
</dbReference>
<dbReference type="InterPro" id="IPR018490">
    <property type="entry name" value="cNMP-bd_dom_sf"/>
</dbReference>
<evidence type="ECO:0000313" key="2">
    <source>
        <dbReference type="EMBL" id="CCQ89959.1"/>
    </source>
</evidence>
<dbReference type="Pfam" id="PF00027">
    <property type="entry name" value="cNMP_binding"/>
    <property type="match status" value="1"/>
</dbReference>
<accession>M1YWT3</accession>
<proteinExistence type="predicted"/>
<dbReference type="Gene3D" id="2.60.120.10">
    <property type="entry name" value="Jelly Rolls"/>
    <property type="match status" value="1"/>
</dbReference>
<gene>
    <name evidence="2" type="ORF">NITGR_190069</name>
</gene>
<dbReference type="SMART" id="SM00100">
    <property type="entry name" value="cNMP"/>
    <property type="match status" value="1"/>
</dbReference>
<dbReference type="EMBL" id="CAQJ01000021">
    <property type="protein sequence ID" value="CCQ89959.1"/>
    <property type="molecule type" value="Genomic_DNA"/>
</dbReference>
<evidence type="ECO:0000313" key="3">
    <source>
        <dbReference type="Proteomes" id="UP000011704"/>
    </source>
</evidence>
<keyword evidence="3" id="KW-1185">Reference proteome</keyword>
<dbReference type="CDD" id="cd00038">
    <property type="entry name" value="CAP_ED"/>
    <property type="match status" value="1"/>
</dbReference>